<keyword evidence="2" id="KW-0808">Transferase</keyword>
<dbReference type="AlphaFoldDB" id="V2Y2G1"/>
<accession>V2Y2G1</accession>
<dbReference type="HOGENOM" id="CLU_039395_0_1_9"/>
<dbReference type="Proteomes" id="UP000018227">
    <property type="component" value="Unassembled WGS sequence"/>
</dbReference>
<dbReference type="InterPro" id="IPR013449">
    <property type="entry name" value="Rhamnulokinase"/>
</dbReference>
<dbReference type="CDD" id="cd07771">
    <property type="entry name" value="ASKHA_NBD_FGGY_RhaB-like"/>
    <property type="match status" value="1"/>
</dbReference>
<keyword evidence="6" id="KW-0684">Rhamnose metabolism</keyword>
<evidence type="ECO:0000313" key="9">
    <source>
        <dbReference type="EMBL" id="ESL02247.1"/>
    </source>
</evidence>
<dbReference type="EMBL" id="ACIL03000016">
    <property type="protein sequence ID" value="ESL02247.1"/>
    <property type="molecule type" value="Genomic_DNA"/>
</dbReference>
<dbReference type="InterPro" id="IPR018485">
    <property type="entry name" value="FGGY_C"/>
</dbReference>
<evidence type="ECO:0000256" key="6">
    <source>
        <dbReference type="ARBA" id="ARBA00023308"/>
    </source>
</evidence>
<evidence type="ECO:0000256" key="1">
    <source>
        <dbReference type="ARBA" id="ARBA00009156"/>
    </source>
</evidence>
<feature type="domain" description="Carbohydrate kinase FGGY N-terminal" evidence="7">
    <location>
        <begin position="5"/>
        <end position="241"/>
    </location>
</feature>
<dbReference type="SUPFAM" id="SSF53067">
    <property type="entry name" value="Actin-like ATPase domain"/>
    <property type="match status" value="2"/>
</dbReference>
<dbReference type="eggNOG" id="COG1070">
    <property type="taxonomic scope" value="Bacteria"/>
</dbReference>
<keyword evidence="10" id="KW-1185">Reference proteome</keyword>
<dbReference type="PANTHER" id="PTHR43095">
    <property type="entry name" value="SUGAR KINASE"/>
    <property type="match status" value="1"/>
</dbReference>
<dbReference type="STRING" id="592026.GCWU0000282_002381"/>
<dbReference type="Pfam" id="PF00370">
    <property type="entry name" value="FGGY_N"/>
    <property type="match status" value="1"/>
</dbReference>
<keyword evidence="5" id="KW-0067">ATP-binding</keyword>
<evidence type="ECO:0000259" key="8">
    <source>
        <dbReference type="Pfam" id="PF02782"/>
    </source>
</evidence>
<dbReference type="GO" id="GO:0005524">
    <property type="term" value="F:ATP binding"/>
    <property type="evidence" value="ECO:0007669"/>
    <property type="project" value="UniProtKB-KW"/>
</dbReference>
<evidence type="ECO:0000256" key="4">
    <source>
        <dbReference type="ARBA" id="ARBA00022777"/>
    </source>
</evidence>
<dbReference type="InterPro" id="IPR050406">
    <property type="entry name" value="FGGY_Carb_Kinase"/>
</dbReference>
<dbReference type="GO" id="GO:0008993">
    <property type="term" value="F:rhamnulokinase activity"/>
    <property type="evidence" value="ECO:0007669"/>
    <property type="project" value="InterPro"/>
</dbReference>
<evidence type="ECO:0000313" key="10">
    <source>
        <dbReference type="Proteomes" id="UP000018227"/>
    </source>
</evidence>
<evidence type="ECO:0000256" key="3">
    <source>
        <dbReference type="ARBA" id="ARBA00022741"/>
    </source>
</evidence>
<protein>
    <submittedName>
        <fullName evidence="9">Carbohydrate kinase, FGGY family protein</fullName>
    </submittedName>
</protein>
<feature type="domain" description="Carbohydrate kinase FGGY C-terminal" evidence="8">
    <location>
        <begin position="253"/>
        <end position="449"/>
    </location>
</feature>
<dbReference type="Pfam" id="PF02782">
    <property type="entry name" value="FGGY_C"/>
    <property type="match status" value="1"/>
</dbReference>
<dbReference type="Gene3D" id="3.30.420.40">
    <property type="match status" value="2"/>
</dbReference>
<dbReference type="GO" id="GO:0019301">
    <property type="term" value="P:rhamnose catabolic process"/>
    <property type="evidence" value="ECO:0007669"/>
    <property type="project" value="InterPro"/>
</dbReference>
<organism evidence="9 10">
    <name type="scientific">Catonella morbi ATCC 51271</name>
    <dbReference type="NCBI Taxonomy" id="592026"/>
    <lineage>
        <taxon>Bacteria</taxon>
        <taxon>Bacillati</taxon>
        <taxon>Bacillota</taxon>
        <taxon>Clostridia</taxon>
        <taxon>Lachnospirales</taxon>
        <taxon>Lachnospiraceae</taxon>
        <taxon>Catonella</taxon>
    </lineage>
</organism>
<sequence length="472" mass="52662">MKKALAIDMGATSIRGIIGYIEDGKVKLEEVMRFSHEIKSSNGRLRWDFDELLKKIAGTIKENAKEISSVGIDTWGVDFGIIDKEGKLIEHPVCYRDPKHQEGYDEALKTLSEKEIFAETGTQIMSINTLFQLLALRKLSPDTYEKTEKLLMMPDLIQYLLTGNTVGEETILSTTQILNLKTGDYSEKLLKELNLDKNKLPQIAKAGSITGNVKTGLIEELKDLDVDVVSVCGHDTASAVLLTKVMTDSDTMFLSCGTWSLFGIRAESPDLSEKAYDKGLTNELGYDSTPLLFKNLTGLYLLEKYKTGLEKKLGRKLGFDEITAYVEESLKKEETINNLIDMEDPRFGSEEADAKEVIDEYLKENGLKLPENEMDYFRVIYESMVKKYSEVKSALEEISGKKYGKVHMIGGGAKSSLLCKLIAKRLEVSITAGPYEASALGNILVQLKALGEIKTIEEGLEAAYKSQEIKTY</sequence>
<dbReference type="RefSeq" id="WP_023355241.1">
    <property type="nucleotide sequence ID" value="NZ_KI535369.1"/>
</dbReference>
<evidence type="ECO:0000256" key="2">
    <source>
        <dbReference type="ARBA" id="ARBA00022679"/>
    </source>
</evidence>
<dbReference type="OrthoDB" id="9761504at2"/>
<name>V2Y2G1_9FIRM</name>
<evidence type="ECO:0000256" key="5">
    <source>
        <dbReference type="ARBA" id="ARBA00022840"/>
    </source>
</evidence>
<keyword evidence="4 9" id="KW-0418">Kinase</keyword>
<dbReference type="InterPro" id="IPR018484">
    <property type="entry name" value="FGGY_N"/>
</dbReference>
<keyword evidence="3" id="KW-0547">Nucleotide-binding</keyword>
<dbReference type="PANTHER" id="PTHR43095:SF2">
    <property type="entry name" value="GLUCONOKINASE"/>
    <property type="match status" value="1"/>
</dbReference>
<dbReference type="InterPro" id="IPR043129">
    <property type="entry name" value="ATPase_NBD"/>
</dbReference>
<evidence type="ECO:0000259" key="7">
    <source>
        <dbReference type="Pfam" id="PF00370"/>
    </source>
</evidence>
<gene>
    <name evidence="9" type="ORF">GCWU0000282_002381</name>
</gene>
<proteinExistence type="inferred from homology"/>
<comment type="similarity">
    <text evidence="1">Belongs to the FGGY kinase family.</text>
</comment>
<reference evidence="9 10" key="1">
    <citation type="submission" date="2013-06" db="EMBL/GenBank/DDBJ databases">
        <authorList>
            <person name="Weinstock G."/>
            <person name="Sodergren E."/>
            <person name="Clifton S."/>
            <person name="Fulton L."/>
            <person name="Fulton B."/>
            <person name="Courtney L."/>
            <person name="Fronick C."/>
            <person name="Harrison M."/>
            <person name="Strong C."/>
            <person name="Farmer C."/>
            <person name="Delahaunty K."/>
            <person name="Markovic C."/>
            <person name="Hall O."/>
            <person name="Minx P."/>
            <person name="Tomlinson C."/>
            <person name="Mitreva M."/>
            <person name="Nelson J."/>
            <person name="Hou S."/>
            <person name="Wollam A."/>
            <person name="Pepin K.H."/>
            <person name="Johnson M."/>
            <person name="Bhonagiri V."/>
            <person name="Nash W.E."/>
            <person name="Warren W."/>
            <person name="Chinwalla A."/>
            <person name="Mardis E.R."/>
            <person name="Wilson R.K."/>
        </authorList>
    </citation>
    <scope>NUCLEOTIDE SEQUENCE [LARGE SCALE GENOMIC DNA]</scope>
    <source>
        <strain evidence="9 10">ATCC 51271</strain>
    </source>
</reference>
<comment type="caution">
    <text evidence="9">The sequence shown here is derived from an EMBL/GenBank/DDBJ whole genome shotgun (WGS) entry which is preliminary data.</text>
</comment>